<evidence type="ECO:0000256" key="12">
    <source>
        <dbReference type="SAM" id="MobiDB-lite"/>
    </source>
</evidence>
<gene>
    <name evidence="16" type="ORF">O1Q98_00485</name>
</gene>
<evidence type="ECO:0000256" key="8">
    <source>
        <dbReference type="ARBA" id="ARBA00023136"/>
    </source>
</evidence>
<dbReference type="PANTHER" id="PTHR43531:SF14">
    <property type="entry name" value="METHYL-ACCEPTING CHEMOTAXIS PROTEIN I-RELATED"/>
    <property type="match status" value="1"/>
</dbReference>
<sequence>MQFLKNITVRKMLLIILTLFTVIWGVASIFTLRSLNGMGDLLNDNLSQKKSYSILVKGNDQYFRSVTRMLRAVDYLQSGDTENAQKTLSSAALALKNSEDALAQFKTSEHIGVDKEVVQQMAEVWGRLLQTGITPMMAAINNNRMEDFRQLFRKQYPPLSVEFGNIAEKYSSAIQSDDTIIQLGQSIAVNKSILIAALLAGIIVLFLSDRYLINYLVKPIGQIKQHLALLTSGKLSVEIEEFGRNCPGQLIPYIKDMQKSLRDTVLTIYSSTSVIHTGTSEIRQGNDELSRRTDQQAAALQQTAASMEELTSTVKNNADNVRQARQISEEAQQMARQGGEVTENVVGTMQSIAESSRKIADITSVINGIAFQTNILALNAAVEAARAGEQGRGFAVVAGEVRNLAQRSAQAAKEIETLINESVGRVSTGSDLVQEAGRAMGGIITSVSRVHDLMGEISAASDEQSRGISQIGQAVTEMDGVTQQNAALVQEASAAAASLEEQTQNLAAAVSVFDLGGHQPMIDSPRAAATPALKRPVLGVPRSSSQGASSQGDWETF</sequence>
<evidence type="ECO:0000256" key="9">
    <source>
        <dbReference type="ARBA" id="ARBA00023224"/>
    </source>
</evidence>
<comment type="similarity">
    <text evidence="10">Belongs to the methyl-accepting chemotaxis (MCP) protein family.</text>
</comment>
<dbReference type="Pfam" id="PF00015">
    <property type="entry name" value="MCPsignal"/>
    <property type="match status" value="1"/>
</dbReference>
<proteinExistence type="inferred from homology"/>
<accession>A0ABY8G7A8</accession>
<keyword evidence="7 13" id="KW-1133">Transmembrane helix</keyword>
<dbReference type="InterPro" id="IPR003660">
    <property type="entry name" value="HAMP_dom"/>
</dbReference>
<dbReference type="Gene3D" id="1.10.287.950">
    <property type="entry name" value="Methyl-accepting chemotaxis protein"/>
    <property type="match status" value="1"/>
</dbReference>
<evidence type="ECO:0000256" key="4">
    <source>
        <dbReference type="ARBA" id="ARBA00022500"/>
    </source>
</evidence>
<organism evidence="16 17">
    <name type="scientific">Dickeya lacustris</name>
    <dbReference type="NCBI Taxonomy" id="2259638"/>
    <lineage>
        <taxon>Bacteria</taxon>
        <taxon>Pseudomonadati</taxon>
        <taxon>Pseudomonadota</taxon>
        <taxon>Gammaproteobacteria</taxon>
        <taxon>Enterobacterales</taxon>
        <taxon>Pectobacteriaceae</taxon>
        <taxon>Dickeya</taxon>
    </lineage>
</organism>
<evidence type="ECO:0000313" key="17">
    <source>
        <dbReference type="Proteomes" id="UP001219630"/>
    </source>
</evidence>
<feature type="compositionally biased region" description="Polar residues" evidence="12">
    <location>
        <begin position="542"/>
        <end position="557"/>
    </location>
</feature>
<dbReference type="InterPro" id="IPR035440">
    <property type="entry name" value="4HB_MCP_dom_sf"/>
</dbReference>
<dbReference type="Proteomes" id="UP001219630">
    <property type="component" value="Chromosome"/>
</dbReference>
<dbReference type="PROSITE" id="PS50111">
    <property type="entry name" value="CHEMOTAXIS_TRANSDUC_2"/>
    <property type="match status" value="1"/>
</dbReference>
<keyword evidence="3" id="KW-0488">Methylation</keyword>
<evidence type="ECO:0000259" key="14">
    <source>
        <dbReference type="PROSITE" id="PS50111"/>
    </source>
</evidence>
<keyword evidence="9 11" id="KW-0807">Transducer</keyword>
<dbReference type="InterPro" id="IPR004089">
    <property type="entry name" value="MCPsignal_dom"/>
</dbReference>
<dbReference type="SUPFAM" id="SSF58104">
    <property type="entry name" value="Methyl-accepting chemotaxis protein (MCP) signaling domain"/>
    <property type="match status" value="1"/>
</dbReference>
<feature type="domain" description="Methyl-accepting transducer" evidence="14">
    <location>
        <begin position="271"/>
        <end position="500"/>
    </location>
</feature>
<keyword evidence="2" id="KW-1003">Cell membrane</keyword>
<evidence type="ECO:0000313" key="16">
    <source>
        <dbReference type="EMBL" id="WFN55848.1"/>
    </source>
</evidence>
<dbReference type="PANTHER" id="PTHR43531">
    <property type="entry name" value="PROTEIN ICFG"/>
    <property type="match status" value="1"/>
</dbReference>
<evidence type="ECO:0000256" key="7">
    <source>
        <dbReference type="ARBA" id="ARBA00022989"/>
    </source>
</evidence>
<feature type="domain" description="HAMP" evidence="15">
    <location>
        <begin position="214"/>
        <end position="266"/>
    </location>
</feature>
<keyword evidence="5" id="KW-0997">Cell inner membrane</keyword>
<comment type="subcellular location">
    <subcellularLocation>
        <location evidence="1">Cell inner membrane</location>
        <topology evidence="1">Multi-pass membrane protein</topology>
    </subcellularLocation>
</comment>
<dbReference type="InterPro" id="IPR003122">
    <property type="entry name" value="Tar_rcpt_lig-bd"/>
</dbReference>
<dbReference type="InterPro" id="IPR004090">
    <property type="entry name" value="Chemotax_Me-accpt_rcpt"/>
</dbReference>
<keyword evidence="4" id="KW-0145">Chemotaxis</keyword>
<dbReference type="CDD" id="cd11386">
    <property type="entry name" value="MCP_signal"/>
    <property type="match status" value="1"/>
</dbReference>
<evidence type="ECO:0000256" key="1">
    <source>
        <dbReference type="ARBA" id="ARBA00004429"/>
    </source>
</evidence>
<protein>
    <submittedName>
        <fullName evidence="16">Methyl-accepting chemotaxis protein</fullName>
    </submittedName>
</protein>
<dbReference type="SUPFAM" id="SSF47170">
    <property type="entry name" value="Aspartate receptor, ligand-binding domain"/>
    <property type="match status" value="1"/>
</dbReference>
<evidence type="ECO:0000256" key="3">
    <source>
        <dbReference type="ARBA" id="ARBA00022481"/>
    </source>
</evidence>
<evidence type="ECO:0000256" key="11">
    <source>
        <dbReference type="PROSITE-ProRule" id="PRU00284"/>
    </source>
</evidence>
<feature type="transmembrane region" description="Helical" evidence="13">
    <location>
        <begin position="12"/>
        <end position="32"/>
    </location>
</feature>
<evidence type="ECO:0000256" key="2">
    <source>
        <dbReference type="ARBA" id="ARBA00022475"/>
    </source>
</evidence>
<keyword evidence="6 13" id="KW-0812">Transmembrane</keyword>
<reference evidence="16 17" key="1">
    <citation type="submission" date="2022-12" db="EMBL/GenBank/DDBJ databases">
        <title>Complete genome sequencing of Dickeya lacustris type strain LMG30899.</title>
        <authorList>
            <person name="Dobhal S."/>
            <person name="Arizala D."/>
            <person name="Arif M."/>
        </authorList>
    </citation>
    <scope>NUCLEOTIDE SEQUENCE [LARGE SCALE GENOMIC DNA]</scope>
    <source>
        <strain evidence="16 17">LMG30899</strain>
    </source>
</reference>
<dbReference type="PROSITE" id="PS50885">
    <property type="entry name" value="HAMP"/>
    <property type="match status" value="1"/>
</dbReference>
<dbReference type="Pfam" id="PF02203">
    <property type="entry name" value="TarH"/>
    <property type="match status" value="1"/>
</dbReference>
<evidence type="ECO:0000256" key="6">
    <source>
        <dbReference type="ARBA" id="ARBA00022692"/>
    </source>
</evidence>
<evidence type="ECO:0000256" key="10">
    <source>
        <dbReference type="ARBA" id="ARBA00029447"/>
    </source>
</evidence>
<feature type="region of interest" description="Disordered" evidence="12">
    <location>
        <begin position="528"/>
        <end position="557"/>
    </location>
</feature>
<dbReference type="EMBL" id="CP114280">
    <property type="protein sequence ID" value="WFN55848.1"/>
    <property type="molecule type" value="Genomic_DNA"/>
</dbReference>
<evidence type="ECO:0000259" key="15">
    <source>
        <dbReference type="PROSITE" id="PS50885"/>
    </source>
</evidence>
<dbReference type="RefSeq" id="WP_125259731.1">
    <property type="nucleotide sequence ID" value="NZ_CP114280.1"/>
</dbReference>
<dbReference type="PRINTS" id="PR00260">
    <property type="entry name" value="CHEMTRNSDUCR"/>
</dbReference>
<keyword evidence="8 13" id="KW-0472">Membrane</keyword>
<name>A0ABY8G7A8_9GAMM</name>
<dbReference type="InterPro" id="IPR051310">
    <property type="entry name" value="MCP_chemotaxis"/>
</dbReference>
<keyword evidence="17" id="KW-1185">Reference proteome</keyword>
<evidence type="ECO:0000256" key="5">
    <source>
        <dbReference type="ARBA" id="ARBA00022519"/>
    </source>
</evidence>
<dbReference type="SMART" id="SM00283">
    <property type="entry name" value="MA"/>
    <property type="match status" value="1"/>
</dbReference>
<evidence type="ECO:0000256" key="13">
    <source>
        <dbReference type="SAM" id="Phobius"/>
    </source>
</evidence>